<keyword evidence="2" id="KW-1185">Reference proteome</keyword>
<proteinExistence type="predicted"/>
<name>A0A3N2BLI5_9MICO</name>
<protein>
    <submittedName>
        <fullName evidence="1">Uncharacterized protein</fullName>
    </submittedName>
</protein>
<dbReference type="AlphaFoldDB" id="A0A3N2BLI5"/>
<evidence type="ECO:0000313" key="1">
    <source>
        <dbReference type="EMBL" id="ROR76135.1"/>
    </source>
</evidence>
<reference evidence="1 2" key="1">
    <citation type="submission" date="2018-11" db="EMBL/GenBank/DDBJ databases">
        <title>Sequencing the genomes of 1000 actinobacteria strains.</title>
        <authorList>
            <person name="Klenk H.-P."/>
        </authorList>
    </citation>
    <scope>NUCLEOTIDE SEQUENCE [LARGE SCALE GENOMIC DNA]</scope>
    <source>
        <strain evidence="1 2">DSM 14012</strain>
    </source>
</reference>
<comment type="caution">
    <text evidence="1">The sequence shown here is derived from an EMBL/GenBank/DDBJ whole genome shotgun (WGS) entry which is preliminary data.</text>
</comment>
<accession>A0A3N2BLI5</accession>
<dbReference type="RefSeq" id="WP_085514089.1">
    <property type="nucleotide sequence ID" value="NZ_FXAP01000007.1"/>
</dbReference>
<dbReference type="Proteomes" id="UP000266915">
    <property type="component" value="Unassembled WGS sequence"/>
</dbReference>
<gene>
    <name evidence="1" type="ORF">EDD42_4088</name>
</gene>
<sequence length="90" mass="10086">MATVVDASVSVAVAPSGAPESFVWDRFEYRVVGQPIALFTRTAWWTGAASPARIDQETWRVDAIRDEEEPTRYDLRRDAEGGWTLAVAWT</sequence>
<evidence type="ECO:0000313" key="2">
    <source>
        <dbReference type="Proteomes" id="UP000266915"/>
    </source>
</evidence>
<organism evidence="1 2">
    <name type="scientific">Plantibacter flavus</name>
    <dbReference type="NCBI Taxonomy" id="150123"/>
    <lineage>
        <taxon>Bacteria</taxon>
        <taxon>Bacillati</taxon>
        <taxon>Actinomycetota</taxon>
        <taxon>Actinomycetes</taxon>
        <taxon>Micrococcales</taxon>
        <taxon>Microbacteriaceae</taxon>
        <taxon>Plantibacter</taxon>
    </lineage>
</organism>
<dbReference type="EMBL" id="RKHL01000002">
    <property type="protein sequence ID" value="ROR76135.1"/>
    <property type="molecule type" value="Genomic_DNA"/>
</dbReference>